<dbReference type="Proteomes" id="UP001589647">
    <property type="component" value="Unassembled WGS sequence"/>
</dbReference>
<reference evidence="2 3" key="1">
    <citation type="submission" date="2024-09" db="EMBL/GenBank/DDBJ databases">
        <authorList>
            <person name="Sun Q."/>
            <person name="Mori K."/>
        </authorList>
    </citation>
    <scope>NUCLEOTIDE SEQUENCE [LARGE SCALE GENOMIC DNA]</scope>
    <source>
        <strain evidence="2 3">CCM 3426</strain>
    </source>
</reference>
<feature type="region of interest" description="Disordered" evidence="1">
    <location>
        <begin position="1"/>
        <end position="21"/>
    </location>
</feature>
<proteinExistence type="predicted"/>
<evidence type="ECO:0000256" key="1">
    <source>
        <dbReference type="SAM" id="MobiDB-lite"/>
    </source>
</evidence>
<protein>
    <submittedName>
        <fullName evidence="2">Uncharacterized protein</fullName>
    </submittedName>
</protein>
<gene>
    <name evidence="2" type="ORF">ACFFV7_50840</name>
</gene>
<sequence length="69" mass="7262">MRQPTGTPSPAQTPPGLPQIPSCDVQLDADGQLLVTHRATGEAAVAADEEHAVIAGMILRILAAWRPRP</sequence>
<dbReference type="RefSeq" id="WP_189648190.1">
    <property type="nucleotide sequence ID" value="NZ_BMRC01000006.1"/>
</dbReference>
<name>A0ABV5IYB0_9ACTN</name>
<dbReference type="EMBL" id="JBHMEI010000104">
    <property type="protein sequence ID" value="MFB9209558.1"/>
    <property type="molecule type" value="Genomic_DNA"/>
</dbReference>
<accession>A0ABV5IYB0</accession>
<organism evidence="2 3">
    <name type="scientific">Nonomuraea spiralis</name>
    <dbReference type="NCBI Taxonomy" id="46182"/>
    <lineage>
        <taxon>Bacteria</taxon>
        <taxon>Bacillati</taxon>
        <taxon>Actinomycetota</taxon>
        <taxon>Actinomycetes</taxon>
        <taxon>Streptosporangiales</taxon>
        <taxon>Streptosporangiaceae</taxon>
        <taxon>Nonomuraea</taxon>
    </lineage>
</organism>
<comment type="caution">
    <text evidence="2">The sequence shown here is derived from an EMBL/GenBank/DDBJ whole genome shotgun (WGS) entry which is preliminary data.</text>
</comment>
<keyword evidence="3" id="KW-1185">Reference proteome</keyword>
<evidence type="ECO:0000313" key="2">
    <source>
        <dbReference type="EMBL" id="MFB9209558.1"/>
    </source>
</evidence>
<evidence type="ECO:0000313" key="3">
    <source>
        <dbReference type="Proteomes" id="UP001589647"/>
    </source>
</evidence>
<feature type="compositionally biased region" description="Polar residues" evidence="1">
    <location>
        <begin position="1"/>
        <end position="10"/>
    </location>
</feature>